<keyword evidence="1" id="KW-0732">Signal</keyword>
<dbReference type="AlphaFoldDB" id="A0A3D9V8Y1"/>
<dbReference type="InterPro" id="IPR013783">
    <property type="entry name" value="Ig-like_fold"/>
</dbReference>
<evidence type="ECO:0000256" key="1">
    <source>
        <dbReference type="SAM" id="SignalP"/>
    </source>
</evidence>
<dbReference type="Proteomes" id="UP000256485">
    <property type="component" value="Unassembled WGS sequence"/>
</dbReference>
<dbReference type="InterPro" id="IPR036116">
    <property type="entry name" value="FN3_sf"/>
</dbReference>
<accession>A0A3D9V8Y1</accession>
<feature type="signal peptide" evidence="1">
    <location>
        <begin position="1"/>
        <end position="24"/>
    </location>
</feature>
<keyword evidence="3" id="KW-1185">Reference proteome</keyword>
<dbReference type="OrthoDB" id="2518538at2"/>
<dbReference type="EMBL" id="QTUC01000001">
    <property type="protein sequence ID" value="REF37939.1"/>
    <property type="molecule type" value="Genomic_DNA"/>
</dbReference>
<feature type="chain" id="PRO_5017560104" evidence="1">
    <location>
        <begin position="25"/>
        <end position="963"/>
    </location>
</feature>
<dbReference type="SUPFAM" id="SSF49265">
    <property type="entry name" value="Fibronectin type III"/>
    <property type="match status" value="1"/>
</dbReference>
<gene>
    <name evidence="2" type="ORF">DFJ64_3400</name>
</gene>
<comment type="caution">
    <text evidence="2">The sequence shown here is derived from an EMBL/GenBank/DDBJ whole genome shotgun (WGS) entry which is preliminary data.</text>
</comment>
<dbReference type="Gene3D" id="2.60.120.1390">
    <property type="match status" value="3"/>
</dbReference>
<name>A0A3D9V8Y1_THECX</name>
<reference evidence="2 3" key="1">
    <citation type="submission" date="2018-08" db="EMBL/GenBank/DDBJ databases">
        <title>Sequencing the genomes of 1000 actinobacteria strains.</title>
        <authorList>
            <person name="Klenk H.-P."/>
        </authorList>
    </citation>
    <scope>NUCLEOTIDE SEQUENCE [LARGE SCALE GENOMIC DNA]</scope>
    <source>
        <strain evidence="2 3">DSM 22891</strain>
    </source>
</reference>
<dbReference type="Gene3D" id="2.60.120.260">
    <property type="entry name" value="Galactose-binding domain-like"/>
    <property type="match status" value="1"/>
</dbReference>
<dbReference type="GO" id="GO:0005975">
    <property type="term" value="P:carbohydrate metabolic process"/>
    <property type="evidence" value="ECO:0007669"/>
    <property type="project" value="UniProtKB-ARBA"/>
</dbReference>
<dbReference type="RefSeq" id="WP_115851317.1">
    <property type="nucleotide sequence ID" value="NZ_QTUC01000001.1"/>
</dbReference>
<evidence type="ECO:0000313" key="2">
    <source>
        <dbReference type="EMBL" id="REF37939.1"/>
    </source>
</evidence>
<dbReference type="InterPro" id="IPR021345">
    <property type="entry name" value="DUF2961"/>
</dbReference>
<evidence type="ECO:0000313" key="3">
    <source>
        <dbReference type="Proteomes" id="UP000256485"/>
    </source>
</evidence>
<sequence length="963" mass="103799">MRRIVASLVASVLPFGGLTGTALAADRPSDERLRETLAHASGAPAPRLGPVGWETYRHPERLAEIGNAARTRQFSSFDRGGGNNDGFEGTYSCLRTTASGGCVIAEHTGAGEIASIWFTRDGGDVSQTGTITIELDGRTVVDADLQDLVDGKLGEPFVYPLVANADQSSGGVYIKVPMPYRHSMRITTQHNPYFHHVTYREFASPEGIETFDPTDPATDVLAALRAAGTRDPKPDLPGERTTTRLIDVAPGETVTLGHATGPGAITELVLRLPQLQPSPTDEVVVSRRTAVAPSPVPGKARWVRPLARPAVTGAVADETEEILREARLRISVDGVRTVDAPLGEFFGSGFGLYPVRAYMFGVDPEQRTLSSWWLMPYSRAATVELYNGADVALNAGEARLTVARSATWKRDLEAGRIGYFRATAVRSEATFGRDHLFLDVTGRGRVVGVTHTVQGLNEAGWRRGYLEGDERVFVDGSTSPDLHGTGTEDFYEGGWYFNRGAFSAPLTGSPVPDRADCPAGCTSMYRLLLADGMDFASSMRFGIEHGPGNDEPVIESTTTYWYGVDHGGLVWTDHLDVGDAASEAAHDYRSPDPGAVESLTSRFEGLDGPPEPVTVDTRATSAPVSFTLAVHPGNHGVILRRVSDQAEGYQAAEVSVNGKPAGTWTQPLANPEQRLLDDYFWLPATLTAGRRTVTVTLRPLDGHAPWSAADYHALSIRSPYTDRDAPARVSGLTARGDERTAITLGWTVARDDVYAVTYEVHASTTKGFTPSDETLVGVARTPGFVHETGTVRQTWYYRVRAVDAAGHVGAFSSEVSATTGDTLRIEAESLLPPVEATAPVQVQGNCCGVVWSGNAQLWFTPTTSGQHVVVEVTLPTTGTYELTTRQTLARDYGINTLTLDGQPIGEAFDAYHFPEVVLSEALSYGTHHLTAGKHTLTIAVPDKNPASESYMAGFDYFQFQLVD</sequence>
<proteinExistence type="predicted"/>
<organism evidence="2 3">
    <name type="scientific">Thermasporomyces composti</name>
    <dbReference type="NCBI Taxonomy" id="696763"/>
    <lineage>
        <taxon>Bacteria</taxon>
        <taxon>Bacillati</taxon>
        <taxon>Actinomycetota</taxon>
        <taxon>Actinomycetes</taxon>
        <taxon>Propionibacteriales</taxon>
        <taxon>Nocardioidaceae</taxon>
        <taxon>Thermasporomyces</taxon>
    </lineage>
</organism>
<dbReference type="Pfam" id="PF11175">
    <property type="entry name" value="DUF2961"/>
    <property type="match status" value="1"/>
</dbReference>
<protein>
    <submittedName>
        <fullName evidence="2">DUF2961 family protein</fullName>
    </submittedName>
</protein>
<dbReference type="Gene3D" id="2.60.40.10">
    <property type="entry name" value="Immunoglobulins"/>
    <property type="match status" value="1"/>
</dbReference>